<evidence type="ECO:0000313" key="3">
    <source>
        <dbReference type="Proteomes" id="UP000680750"/>
    </source>
</evidence>
<dbReference type="AlphaFoldDB" id="A0A810L154"/>
<name>A0A810L154_9ACTN</name>
<dbReference type="KEGG" id="aser:Asera_20460"/>
<dbReference type="EMBL" id="AP023354">
    <property type="protein sequence ID" value="BCJ27938.1"/>
    <property type="molecule type" value="Genomic_DNA"/>
</dbReference>
<gene>
    <name evidence="2" type="ORF">Asera_20460</name>
</gene>
<protein>
    <submittedName>
        <fullName evidence="2">Uncharacterized protein</fullName>
    </submittedName>
</protein>
<reference evidence="2" key="1">
    <citation type="submission" date="2020-08" db="EMBL/GenBank/DDBJ databases">
        <title>Whole genome shotgun sequence of Actinocatenispora sera NBRC 101916.</title>
        <authorList>
            <person name="Komaki H."/>
            <person name="Tamura T."/>
        </authorList>
    </citation>
    <scope>NUCLEOTIDE SEQUENCE</scope>
    <source>
        <strain evidence="2">NBRC 101916</strain>
    </source>
</reference>
<keyword evidence="3" id="KW-1185">Reference proteome</keyword>
<sequence>MGLFGPSKAEREEREKNKAKYLRFSETVQARLRADLKKEQNILRLLKLPVNGNDRHAIRGTESEIRAIEAALRDEQQHYRELRKS</sequence>
<dbReference type="RefSeq" id="WP_030446706.1">
    <property type="nucleotide sequence ID" value="NZ_AP023354.1"/>
</dbReference>
<evidence type="ECO:0000313" key="2">
    <source>
        <dbReference type="EMBL" id="BCJ27938.1"/>
    </source>
</evidence>
<accession>A0A810L154</accession>
<feature type="coiled-coil region" evidence="1">
    <location>
        <begin position="58"/>
        <end position="85"/>
    </location>
</feature>
<evidence type="ECO:0000256" key="1">
    <source>
        <dbReference type="SAM" id="Coils"/>
    </source>
</evidence>
<organism evidence="2 3">
    <name type="scientific">Actinocatenispora sera</name>
    <dbReference type="NCBI Taxonomy" id="390989"/>
    <lineage>
        <taxon>Bacteria</taxon>
        <taxon>Bacillati</taxon>
        <taxon>Actinomycetota</taxon>
        <taxon>Actinomycetes</taxon>
        <taxon>Micromonosporales</taxon>
        <taxon>Micromonosporaceae</taxon>
        <taxon>Actinocatenispora</taxon>
    </lineage>
</organism>
<dbReference type="Proteomes" id="UP000680750">
    <property type="component" value="Chromosome"/>
</dbReference>
<keyword evidence="1" id="KW-0175">Coiled coil</keyword>
<proteinExistence type="predicted"/>